<dbReference type="Pfam" id="PF00293">
    <property type="entry name" value="NUDIX"/>
    <property type="match status" value="1"/>
</dbReference>
<proteinExistence type="predicted"/>
<evidence type="ECO:0000256" key="2">
    <source>
        <dbReference type="ARBA" id="ARBA00022801"/>
    </source>
</evidence>
<comment type="caution">
    <text evidence="4">The sequence shown here is derived from an EMBL/GenBank/DDBJ whole genome shotgun (WGS) entry which is preliminary data.</text>
</comment>
<comment type="cofactor">
    <cofactor evidence="1">
        <name>Mg(2+)</name>
        <dbReference type="ChEBI" id="CHEBI:18420"/>
    </cofactor>
</comment>
<dbReference type="InterPro" id="IPR015797">
    <property type="entry name" value="NUDIX_hydrolase-like_dom_sf"/>
</dbReference>
<accession>A0ABT2K5U5</accession>
<evidence type="ECO:0000313" key="5">
    <source>
        <dbReference type="Proteomes" id="UP001320702"/>
    </source>
</evidence>
<organism evidence="4 5">
    <name type="scientific">Paracoccus maritimus</name>
    <dbReference type="NCBI Taxonomy" id="2933292"/>
    <lineage>
        <taxon>Bacteria</taxon>
        <taxon>Pseudomonadati</taxon>
        <taxon>Pseudomonadota</taxon>
        <taxon>Alphaproteobacteria</taxon>
        <taxon>Rhodobacterales</taxon>
        <taxon>Paracoccaceae</taxon>
        <taxon>Paracoccus</taxon>
    </lineage>
</organism>
<dbReference type="EMBL" id="JANAVZ010000002">
    <property type="protein sequence ID" value="MCT4331882.1"/>
    <property type="molecule type" value="Genomic_DNA"/>
</dbReference>
<dbReference type="CDD" id="cd24155">
    <property type="entry name" value="NUDIX_ADPRase"/>
    <property type="match status" value="1"/>
</dbReference>
<name>A0ABT2K5U5_9RHOB</name>
<dbReference type="PROSITE" id="PS00893">
    <property type="entry name" value="NUDIX_BOX"/>
    <property type="match status" value="1"/>
</dbReference>
<dbReference type="RefSeq" id="WP_260275770.1">
    <property type="nucleotide sequence ID" value="NZ_JANAVZ010000002.1"/>
</dbReference>
<keyword evidence="5" id="KW-1185">Reference proteome</keyword>
<dbReference type="Proteomes" id="UP001320702">
    <property type="component" value="Unassembled WGS sequence"/>
</dbReference>
<evidence type="ECO:0000256" key="1">
    <source>
        <dbReference type="ARBA" id="ARBA00001946"/>
    </source>
</evidence>
<dbReference type="NCBIfam" id="TIGR00052">
    <property type="entry name" value="nudix-type nucleoside diphosphatase, YffH/AdpP family"/>
    <property type="match status" value="1"/>
</dbReference>
<reference evidence="4 5" key="1">
    <citation type="submission" date="2022-04" db="EMBL/GenBank/DDBJ databases">
        <title>Paracoccus sp. YLB-12 draft genome sequence.</title>
        <authorList>
            <person name="Yu L."/>
        </authorList>
    </citation>
    <scope>NUCLEOTIDE SEQUENCE [LARGE SCALE GENOMIC DNA]</scope>
    <source>
        <strain evidence="4 5">YLB-12</strain>
    </source>
</reference>
<evidence type="ECO:0000259" key="3">
    <source>
        <dbReference type="PROSITE" id="PS51462"/>
    </source>
</evidence>
<protein>
    <submittedName>
        <fullName evidence="4">NUDIX domain-containing protein</fullName>
    </submittedName>
</protein>
<dbReference type="InterPro" id="IPR000086">
    <property type="entry name" value="NUDIX_hydrolase_dom"/>
</dbReference>
<dbReference type="Gene3D" id="3.90.79.10">
    <property type="entry name" value="Nucleoside Triphosphate Pyrophosphohydrolase"/>
    <property type="match status" value="1"/>
</dbReference>
<dbReference type="PROSITE" id="PS51462">
    <property type="entry name" value="NUDIX"/>
    <property type="match status" value="1"/>
</dbReference>
<dbReference type="SUPFAM" id="SSF55811">
    <property type="entry name" value="Nudix"/>
    <property type="match status" value="1"/>
</dbReference>
<keyword evidence="2" id="KW-0378">Hydrolase</keyword>
<feature type="domain" description="Nudix hydrolase" evidence="3">
    <location>
        <begin position="205"/>
        <end position="345"/>
    </location>
</feature>
<dbReference type="InterPro" id="IPR020084">
    <property type="entry name" value="NUDIX_hydrolase_CS"/>
</dbReference>
<gene>
    <name evidence="4" type="ORF">MU516_03245</name>
</gene>
<dbReference type="InterPro" id="IPR004385">
    <property type="entry name" value="NDP_pyrophosphatase"/>
</dbReference>
<evidence type="ECO:0000313" key="4">
    <source>
        <dbReference type="EMBL" id="MCT4331882.1"/>
    </source>
</evidence>
<sequence>MSRAVQLAGPLATPKMLAALGLTAEGPPETVLGTLIGGQRAGIDAEDWPVLRSDGGAVPVLRAVPTRELRFYADVMGLPAVDHPDGQIRGVRSGQNEAAPWSDQDWPDDLAAAIAREIVSLQDLLPAAQIAARLPMIAVWAESRLRAAEGPRSGGTLVPPRMGDDLRLIERRQPYAGFFAVDVWDLSHRTHAGGFTPAITREGFVMGDAVVVLPWDPVRDRLLVIEQFRVGPALRHDPQPWLLEPIAGRIDAGESVEDAARREALEEADLRLGRLFPAVHHYPSPGAVTEFLYLYLGIADLPDGSAGVNGLDAEVEDIRGHLIDRSDLSAMVRDGQITNGPLAMLSLWLDRQHRDLMKELSTS</sequence>